<comment type="caution">
    <text evidence="1">The sequence shown here is derived from an EMBL/GenBank/DDBJ whole genome shotgun (WGS) entry which is preliminary data.</text>
</comment>
<evidence type="ECO:0000313" key="2">
    <source>
        <dbReference type="Proteomes" id="UP001163603"/>
    </source>
</evidence>
<dbReference type="Proteomes" id="UP001163603">
    <property type="component" value="Chromosome 5"/>
</dbReference>
<reference evidence="2" key="1">
    <citation type="journal article" date="2023" name="G3 (Bethesda)">
        <title>Genome assembly and association tests identify interacting loci associated with vigor, precocity, and sex in interspecific pistachio rootstocks.</title>
        <authorList>
            <person name="Palmer W."/>
            <person name="Jacygrad E."/>
            <person name="Sagayaradj S."/>
            <person name="Cavanaugh K."/>
            <person name="Han R."/>
            <person name="Bertier L."/>
            <person name="Beede B."/>
            <person name="Kafkas S."/>
            <person name="Golino D."/>
            <person name="Preece J."/>
            <person name="Michelmore R."/>
        </authorList>
    </citation>
    <scope>NUCLEOTIDE SEQUENCE [LARGE SCALE GENOMIC DNA]</scope>
</reference>
<protein>
    <submittedName>
        <fullName evidence="1">Uncharacterized protein</fullName>
    </submittedName>
</protein>
<evidence type="ECO:0000313" key="1">
    <source>
        <dbReference type="EMBL" id="KAJ0039803.1"/>
    </source>
</evidence>
<dbReference type="EMBL" id="CM047740">
    <property type="protein sequence ID" value="KAJ0039803.1"/>
    <property type="molecule type" value="Genomic_DNA"/>
</dbReference>
<proteinExistence type="predicted"/>
<name>A0ACC0YMX0_9ROSI</name>
<keyword evidence="2" id="KW-1185">Reference proteome</keyword>
<accession>A0ACC0YMX0</accession>
<gene>
    <name evidence="1" type="ORF">Pint_26746</name>
</gene>
<sequence length="95" mass="10805">MGDNSNKATLTNEDDHEMQTLWEAVRCQYQELRDGITNLAIVRGHDDGRNNHVGGRNQRRHVKEDNSNGSDDEPMLHRDAERNGGGMRRYNGQGD</sequence>
<organism evidence="1 2">
    <name type="scientific">Pistacia integerrima</name>
    <dbReference type="NCBI Taxonomy" id="434235"/>
    <lineage>
        <taxon>Eukaryota</taxon>
        <taxon>Viridiplantae</taxon>
        <taxon>Streptophyta</taxon>
        <taxon>Embryophyta</taxon>
        <taxon>Tracheophyta</taxon>
        <taxon>Spermatophyta</taxon>
        <taxon>Magnoliopsida</taxon>
        <taxon>eudicotyledons</taxon>
        <taxon>Gunneridae</taxon>
        <taxon>Pentapetalae</taxon>
        <taxon>rosids</taxon>
        <taxon>malvids</taxon>
        <taxon>Sapindales</taxon>
        <taxon>Anacardiaceae</taxon>
        <taxon>Pistacia</taxon>
    </lineage>
</organism>